<keyword evidence="5 8" id="KW-0812">Transmembrane</keyword>
<dbReference type="InterPro" id="IPR037294">
    <property type="entry name" value="ABC_BtuC-like"/>
</dbReference>
<keyword evidence="10" id="KW-1185">Reference proteome</keyword>
<feature type="transmembrane region" description="Helical" evidence="8">
    <location>
        <begin position="484"/>
        <end position="507"/>
    </location>
</feature>
<organism evidence="9 10">
    <name type="scientific">Methylorubrum salsuginis</name>
    <dbReference type="NCBI Taxonomy" id="414703"/>
    <lineage>
        <taxon>Bacteria</taxon>
        <taxon>Pseudomonadati</taxon>
        <taxon>Pseudomonadota</taxon>
        <taxon>Alphaproteobacteria</taxon>
        <taxon>Hyphomicrobiales</taxon>
        <taxon>Methylobacteriaceae</taxon>
        <taxon>Methylorubrum</taxon>
    </lineage>
</organism>
<dbReference type="EMBL" id="FOSV01000027">
    <property type="protein sequence ID" value="SFL85319.1"/>
    <property type="molecule type" value="Genomic_DNA"/>
</dbReference>
<evidence type="ECO:0000256" key="5">
    <source>
        <dbReference type="ARBA" id="ARBA00022692"/>
    </source>
</evidence>
<feature type="transmembrane region" description="Helical" evidence="8">
    <location>
        <begin position="67"/>
        <end position="85"/>
    </location>
</feature>
<feature type="transmembrane region" description="Helical" evidence="8">
    <location>
        <begin position="533"/>
        <end position="551"/>
    </location>
</feature>
<keyword evidence="4" id="KW-1003">Cell membrane</keyword>
<dbReference type="GO" id="GO:0022857">
    <property type="term" value="F:transmembrane transporter activity"/>
    <property type="evidence" value="ECO:0007669"/>
    <property type="project" value="InterPro"/>
</dbReference>
<feature type="transmembrane region" description="Helical" evidence="8">
    <location>
        <begin position="460"/>
        <end position="477"/>
    </location>
</feature>
<comment type="subcellular location">
    <subcellularLocation>
        <location evidence="1">Cell membrane</location>
        <topology evidence="1">Multi-pass membrane protein</topology>
    </subcellularLocation>
</comment>
<keyword evidence="7 8" id="KW-0472">Membrane</keyword>
<dbReference type="SUPFAM" id="SSF81345">
    <property type="entry name" value="ABC transporter involved in vitamin B12 uptake, BtuC"/>
    <property type="match status" value="2"/>
</dbReference>
<reference evidence="10" key="1">
    <citation type="submission" date="2016-10" db="EMBL/GenBank/DDBJ databases">
        <authorList>
            <person name="Varghese N."/>
            <person name="Submissions S."/>
        </authorList>
    </citation>
    <scope>NUCLEOTIDE SEQUENCE [LARGE SCALE GENOMIC DNA]</scope>
    <source>
        <strain evidence="10">CGMCC 1.6474</strain>
    </source>
</reference>
<evidence type="ECO:0000313" key="10">
    <source>
        <dbReference type="Proteomes" id="UP000198804"/>
    </source>
</evidence>
<evidence type="ECO:0000256" key="3">
    <source>
        <dbReference type="ARBA" id="ARBA00022448"/>
    </source>
</evidence>
<name>A0A1I4L3B0_9HYPH</name>
<dbReference type="InterPro" id="IPR000522">
    <property type="entry name" value="ABC_transptr_permease_BtuC"/>
</dbReference>
<evidence type="ECO:0000256" key="8">
    <source>
        <dbReference type="SAM" id="Phobius"/>
    </source>
</evidence>
<dbReference type="RefSeq" id="WP_091951130.1">
    <property type="nucleotide sequence ID" value="NZ_FOSV01000027.1"/>
</dbReference>
<feature type="transmembrane region" description="Helical" evidence="8">
    <location>
        <begin position="282"/>
        <end position="303"/>
    </location>
</feature>
<feature type="transmembrane region" description="Helical" evidence="8">
    <location>
        <begin position="348"/>
        <end position="371"/>
    </location>
</feature>
<dbReference type="Gene3D" id="1.10.3470.10">
    <property type="entry name" value="ABC transporter involved in vitamin B12 uptake, BtuC"/>
    <property type="match status" value="2"/>
</dbReference>
<accession>A0A1I4L3B0</accession>
<protein>
    <submittedName>
        <fullName evidence="9">Iron complex transport system permease protein</fullName>
    </submittedName>
</protein>
<evidence type="ECO:0000256" key="4">
    <source>
        <dbReference type="ARBA" id="ARBA00022475"/>
    </source>
</evidence>
<feature type="transmembrane region" description="Helical" evidence="8">
    <location>
        <begin position="646"/>
        <end position="664"/>
    </location>
</feature>
<sequence length="672" mass="66995">MIALTVDRPAPARASPGLRLGLIAAVLVALLALARLWPTLHALTTAHGPAEAEAARFLFWELRLPRVLAGLAAGAAFGAAGALFQAVTRNPIAAPDLLGVTAGAQVGVLLGLTVPALAAVSGPPLLFLCGLGAAALALTAAGGWRASPLRLLLAGGACALLLNAGLTVALALFEQNIAGLALWSGGALYQPGAAGLTEAALWLLPPLVALPFLLRGLEALSLGDDAATGIGVAVLPVRFGGVVTATALTAFAVALAGPIGFVGLIAPNLLRAVGIRRFGSLLALSALTGGGLLIAADGAVAALSLSAGLSTAVATALVGTPILLVLVMRGRALTPPDRGEVAASGRAASLAVVAPALLVALVALAAFGLAWGETWLPPTRWIAALTGSDPEAALILGIRAPRIAVAVIAGMMLAASGVVLQSVVRNALAGPELLGVTQGAALTTLAGLLAWPLMGRPETFALALAGGLATLGLILAINRRRRFAPLPVALTGLAFSGLFAALTYAVIVETSAQPARALIWLVGGTYGRAWPDAVALLPWLLVSLPALAFLSRPLDLLTLGDDAAAGLGLDVGLLRALALGLAAVLASAAVAIVGPLAFVGLLTPHLARLVGFHAHGDRLPVAMGLGALLTVAADIVGRGALAPTEIPAGALTALIGAPYFLWLMSRGRKGAR</sequence>
<dbReference type="GO" id="GO:0033214">
    <property type="term" value="P:siderophore-iron import into cell"/>
    <property type="evidence" value="ECO:0007669"/>
    <property type="project" value="TreeGrafter"/>
</dbReference>
<proteinExistence type="inferred from homology"/>
<keyword evidence="3" id="KW-0813">Transport</keyword>
<evidence type="ECO:0000256" key="2">
    <source>
        <dbReference type="ARBA" id="ARBA00007935"/>
    </source>
</evidence>
<keyword evidence="6 8" id="KW-1133">Transmembrane helix</keyword>
<feature type="transmembrane region" description="Helical" evidence="8">
    <location>
        <begin position="403"/>
        <end position="421"/>
    </location>
</feature>
<dbReference type="Pfam" id="PF01032">
    <property type="entry name" value="FecCD"/>
    <property type="match status" value="2"/>
</dbReference>
<gene>
    <name evidence="9" type="ORF">SAMN04488125_12729</name>
</gene>
<evidence type="ECO:0000256" key="1">
    <source>
        <dbReference type="ARBA" id="ARBA00004651"/>
    </source>
</evidence>
<dbReference type="PANTHER" id="PTHR30472:SF37">
    <property type="entry name" value="FE(3+) DICITRATE TRANSPORT SYSTEM PERMEASE PROTEIN FECD-RELATED"/>
    <property type="match status" value="1"/>
</dbReference>
<dbReference type="PANTHER" id="PTHR30472">
    <property type="entry name" value="FERRIC ENTEROBACTIN TRANSPORT SYSTEM PERMEASE PROTEIN"/>
    <property type="match status" value="1"/>
</dbReference>
<evidence type="ECO:0000256" key="7">
    <source>
        <dbReference type="ARBA" id="ARBA00023136"/>
    </source>
</evidence>
<feature type="transmembrane region" description="Helical" evidence="8">
    <location>
        <begin position="309"/>
        <end position="327"/>
    </location>
</feature>
<feature type="transmembrane region" description="Helical" evidence="8">
    <location>
        <begin position="619"/>
        <end position="640"/>
    </location>
</feature>
<feature type="transmembrane region" description="Helical" evidence="8">
    <location>
        <begin position="97"/>
        <end position="119"/>
    </location>
</feature>
<dbReference type="OrthoDB" id="9811721at2"/>
<comment type="similarity">
    <text evidence="2">Belongs to the binding-protein-dependent transport system permease family. FecCD subfamily.</text>
</comment>
<evidence type="ECO:0000313" key="9">
    <source>
        <dbReference type="EMBL" id="SFL85319.1"/>
    </source>
</evidence>
<dbReference type="AlphaFoldDB" id="A0A1I4L3B0"/>
<dbReference type="GO" id="GO:0005886">
    <property type="term" value="C:plasma membrane"/>
    <property type="evidence" value="ECO:0007669"/>
    <property type="project" value="UniProtKB-SubCell"/>
</dbReference>
<feature type="transmembrane region" description="Helical" evidence="8">
    <location>
        <begin position="151"/>
        <end position="173"/>
    </location>
</feature>
<feature type="transmembrane region" description="Helical" evidence="8">
    <location>
        <begin position="433"/>
        <end position="454"/>
    </location>
</feature>
<dbReference type="STRING" id="414703.SAMN04488125_12729"/>
<feature type="transmembrane region" description="Helical" evidence="8">
    <location>
        <begin position="588"/>
        <end position="607"/>
    </location>
</feature>
<feature type="transmembrane region" description="Helical" evidence="8">
    <location>
        <begin position="125"/>
        <end position="144"/>
    </location>
</feature>
<evidence type="ECO:0000256" key="6">
    <source>
        <dbReference type="ARBA" id="ARBA00022989"/>
    </source>
</evidence>
<dbReference type="Proteomes" id="UP000198804">
    <property type="component" value="Unassembled WGS sequence"/>
</dbReference>
<feature type="transmembrane region" description="Helical" evidence="8">
    <location>
        <begin position="563"/>
        <end position="582"/>
    </location>
</feature>
<feature type="transmembrane region" description="Helical" evidence="8">
    <location>
        <begin position="20"/>
        <end position="37"/>
    </location>
</feature>
<dbReference type="CDD" id="cd06550">
    <property type="entry name" value="TM_ABC_iron-siderophores_like"/>
    <property type="match status" value="2"/>
</dbReference>
<feature type="transmembrane region" description="Helical" evidence="8">
    <location>
        <begin position="251"/>
        <end position="270"/>
    </location>
</feature>